<dbReference type="Gene3D" id="1.20.1560.10">
    <property type="entry name" value="ABC transporter type 1, transmembrane domain"/>
    <property type="match status" value="1"/>
</dbReference>
<feature type="domain" description="ABC transporter" evidence="11">
    <location>
        <begin position="341"/>
        <end position="558"/>
    </location>
</feature>
<feature type="transmembrane region" description="Helical" evidence="10">
    <location>
        <begin position="139"/>
        <end position="158"/>
    </location>
</feature>
<reference evidence="13" key="1">
    <citation type="submission" date="2019-02" db="EMBL/GenBank/DDBJ databases">
        <authorList>
            <consortium name="Pathogen Informatics"/>
        </authorList>
    </citation>
    <scope>NUCLEOTIDE SEQUENCE</scope>
    <source>
        <strain evidence="13">3012STDY6733949</strain>
    </source>
</reference>
<comment type="subcellular location">
    <subcellularLocation>
        <location evidence="1">Cell inner membrane</location>
        <topology evidence="1">Multi-pass membrane protein</topology>
    </subcellularLocation>
</comment>
<feature type="domain" description="ABC transmembrane type-1" evidence="12">
    <location>
        <begin position="28"/>
        <end position="306"/>
    </location>
</feature>
<evidence type="ECO:0000256" key="5">
    <source>
        <dbReference type="ARBA" id="ARBA00022840"/>
    </source>
</evidence>
<dbReference type="SUPFAM" id="SSF52540">
    <property type="entry name" value="P-loop containing nucleoside triphosphate hydrolases"/>
    <property type="match status" value="1"/>
</dbReference>
<dbReference type="InterPro" id="IPR039421">
    <property type="entry name" value="Type_1_exporter"/>
</dbReference>
<dbReference type="PANTHER" id="PTHR24221">
    <property type="entry name" value="ATP-BINDING CASSETTE SUB-FAMILY B"/>
    <property type="match status" value="1"/>
</dbReference>
<dbReference type="PANTHER" id="PTHR24221:SF654">
    <property type="entry name" value="ATP-BINDING CASSETTE SUB-FAMILY B MEMBER 6"/>
    <property type="match status" value="1"/>
</dbReference>
<evidence type="ECO:0000256" key="10">
    <source>
        <dbReference type="SAM" id="Phobius"/>
    </source>
</evidence>
<evidence type="ECO:0000256" key="9">
    <source>
        <dbReference type="ARBA" id="ARBA00023455"/>
    </source>
</evidence>
<gene>
    <name evidence="13" type="primary">bmrA_1</name>
    <name evidence="13" type="ORF">NCTC1935_01310</name>
</gene>
<organism evidence="13">
    <name type="scientific">Nocardia farcinica</name>
    <dbReference type="NCBI Taxonomy" id="37329"/>
    <lineage>
        <taxon>Bacteria</taxon>
        <taxon>Bacillati</taxon>
        <taxon>Actinomycetota</taxon>
        <taxon>Actinomycetes</taxon>
        <taxon>Mycobacteriales</taxon>
        <taxon>Nocardiaceae</taxon>
        <taxon>Nocardia</taxon>
    </lineage>
</organism>
<dbReference type="GO" id="GO:0140359">
    <property type="term" value="F:ABC-type transporter activity"/>
    <property type="evidence" value="ECO:0007669"/>
    <property type="project" value="InterPro"/>
</dbReference>
<evidence type="ECO:0000256" key="7">
    <source>
        <dbReference type="ARBA" id="ARBA00022989"/>
    </source>
</evidence>
<evidence type="ECO:0000256" key="3">
    <source>
        <dbReference type="ARBA" id="ARBA00022692"/>
    </source>
</evidence>
<dbReference type="InterPro" id="IPR003439">
    <property type="entry name" value="ABC_transporter-like_ATP-bd"/>
</dbReference>
<dbReference type="PROSITE" id="PS50929">
    <property type="entry name" value="ABC_TM1F"/>
    <property type="match status" value="1"/>
</dbReference>
<evidence type="ECO:0000256" key="8">
    <source>
        <dbReference type="ARBA" id="ARBA00023136"/>
    </source>
</evidence>
<keyword evidence="4" id="KW-0547">Nucleotide-binding</keyword>
<evidence type="ECO:0000259" key="11">
    <source>
        <dbReference type="PROSITE" id="PS50893"/>
    </source>
</evidence>
<dbReference type="InterPro" id="IPR017871">
    <property type="entry name" value="ABC_transporter-like_CS"/>
</dbReference>
<evidence type="ECO:0000256" key="6">
    <source>
        <dbReference type="ARBA" id="ARBA00022967"/>
    </source>
</evidence>
<keyword evidence="2" id="KW-0997">Cell inner membrane</keyword>
<keyword evidence="13" id="KW-0378">Hydrolase</keyword>
<dbReference type="EMBL" id="CAACYE010000005">
    <property type="protein sequence ID" value="VFA83485.1"/>
    <property type="molecule type" value="Genomic_DNA"/>
</dbReference>
<dbReference type="GO" id="GO:0005886">
    <property type="term" value="C:plasma membrane"/>
    <property type="evidence" value="ECO:0007669"/>
    <property type="project" value="UniProtKB-SubCell"/>
</dbReference>
<feature type="transmembrane region" description="Helical" evidence="10">
    <location>
        <begin position="58"/>
        <end position="80"/>
    </location>
</feature>
<feature type="transmembrane region" description="Helical" evidence="10">
    <location>
        <begin position="164"/>
        <end position="182"/>
    </location>
</feature>
<evidence type="ECO:0000259" key="12">
    <source>
        <dbReference type="PROSITE" id="PS50929"/>
    </source>
</evidence>
<keyword evidence="8 10" id="KW-0472">Membrane</keyword>
<feature type="transmembrane region" description="Helical" evidence="10">
    <location>
        <begin position="27"/>
        <end position="52"/>
    </location>
</feature>
<dbReference type="Gene3D" id="3.40.50.300">
    <property type="entry name" value="P-loop containing nucleotide triphosphate hydrolases"/>
    <property type="match status" value="1"/>
</dbReference>
<dbReference type="SUPFAM" id="SSF90123">
    <property type="entry name" value="ABC transporter transmembrane region"/>
    <property type="match status" value="1"/>
</dbReference>
<protein>
    <submittedName>
        <fullName evidence="13">Multidrug resistance ABC transporter ATP-binding/permease protein BmrA</fullName>
        <ecNumber evidence="13">3.6.3.-</ecNumber>
    </submittedName>
</protein>
<evidence type="ECO:0000313" key="13">
    <source>
        <dbReference type="EMBL" id="VFA83485.1"/>
    </source>
</evidence>
<dbReference type="AlphaFoldDB" id="A0A449HD64"/>
<evidence type="ECO:0000256" key="4">
    <source>
        <dbReference type="ARBA" id="ARBA00022741"/>
    </source>
</evidence>
<evidence type="ECO:0000256" key="1">
    <source>
        <dbReference type="ARBA" id="ARBA00004429"/>
    </source>
</evidence>
<sequence>MRGAGALLSPVQRGVVLAGLGSARSRVAAFVAVTALGSTCAIASPLILAGIVQRPDRPATTVAAALAAYAVAVAAARFLYDVRMVLANAVEQRVATTADGTVLRSLLGADGSLAVANNPARIASVVASFHRSNKMLVQILLMAFLGGLFDVALSFLVIGGYVDWTIGAAVVGYGAASVWLTLRANKVTSAYLKRAQHNSDEASNLLGNVLTNLVSLRVFRGIDWVVAANDRYFRRSRQGWTDFYRRRVGFGALQGVLIVVQYVAVFGLLLWREGTAQLAQVVVLVMVLSQLNRPFELIATALREFAVARSMAAPLQDLLDAHAPVPRVGRARVPRDRAFDIVLDDVGYRYRSGAAPTVAGVRAAIEPGRLTFVVGPSGAGKSTLLGILLGTHPGYTGSVRVAGAELADLDLEDYWRLVGYVPQDPMMMNASLRDNVLFGRPGTDAEVLEALRAVELGGGWPAELDGGLDYRIGERGSLLSGGERQRLALARALIGTPRLLLLGEPSSALDEQTERSIFERLRAAGREMTIVAVTHRTGLVRDGDHVIHCGAPVAEPALPR</sequence>
<dbReference type="InterPro" id="IPR036640">
    <property type="entry name" value="ABC1_TM_sf"/>
</dbReference>
<dbReference type="GO" id="GO:0016887">
    <property type="term" value="F:ATP hydrolysis activity"/>
    <property type="evidence" value="ECO:0007669"/>
    <property type="project" value="InterPro"/>
</dbReference>
<comment type="similarity">
    <text evidence="9">Belongs to the ABC transporter superfamily. Siderophore-Fe(3+) uptake transporter (SIUT) (TC 3.A.1.21) family.</text>
</comment>
<keyword evidence="7 10" id="KW-1133">Transmembrane helix</keyword>
<keyword evidence="3 10" id="KW-0812">Transmembrane</keyword>
<name>A0A449HD64_NOCFR</name>
<keyword evidence="6" id="KW-1278">Translocase</keyword>
<evidence type="ECO:0000256" key="2">
    <source>
        <dbReference type="ARBA" id="ARBA00022519"/>
    </source>
</evidence>
<dbReference type="GO" id="GO:0005524">
    <property type="term" value="F:ATP binding"/>
    <property type="evidence" value="ECO:0007669"/>
    <property type="project" value="UniProtKB-KW"/>
</dbReference>
<keyword evidence="5 13" id="KW-0067">ATP-binding</keyword>
<dbReference type="PROSITE" id="PS50893">
    <property type="entry name" value="ABC_TRANSPORTER_2"/>
    <property type="match status" value="1"/>
</dbReference>
<dbReference type="EC" id="3.6.3.-" evidence="13"/>
<accession>A0A449HD64</accession>
<dbReference type="RefSeq" id="WP_137354789.1">
    <property type="nucleotide sequence ID" value="NZ_CAACYE020000001.1"/>
</dbReference>
<dbReference type="PROSITE" id="PS00211">
    <property type="entry name" value="ABC_TRANSPORTER_1"/>
    <property type="match status" value="1"/>
</dbReference>
<dbReference type="Pfam" id="PF00005">
    <property type="entry name" value="ABC_tran"/>
    <property type="match status" value="1"/>
</dbReference>
<dbReference type="CDD" id="cd03228">
    <property type="entry name" value="ABCC_MRP_Like"/>
    <property type="match status" value="1"/>
</dbReference>
<keyword evidence="2" id="KW-1003">Cell membrane</keyword>
<dbReference type="InterPro" id="IPR011527">
    <property type="entry name" value="ABC1_TM_dom"/>
</dbReference>
<dbReference type="InterPro" id="IPR027417">
    <property type="entry name" value="P-loop_NTPase"/>
</dbReference>
<dbReference type="SMART" id="SM00382">
    <property type="entry name" value="AAA"/>
    <property type="match status" value="1"/>
</dbReference>
<feature type="transmembrane region" description="Helical" evidence="10">
    <location>
        <begin position="248"/>
        <end position="271"/>
    </location>
</feature>
<dbReference type="InterPro" id="IPR003593">
    <property type="entry name" value="AAA+_ATPase"/>
</dbReference>
<proteinExistence type="inferred from homology"/>
<dbReference type="GO" id="GO:0034040">
    <property type="term" value="F:ATPase-coupled lipid transmembrane transporter activity"/>
    <property type="evidence" value="ECO:0007669"/>
    <property type="project" value="TreeGrafter"/>
</dbReference>